<reference evidence="2" key="1">
    <citation type="submission" date="2013-04" db="EMBL/GenBank/DDBJ databases">
        <title>The Genome Sequence of Fonticula alba ATCC 38817.</title>
        <authorList>
            <consortium name="The Broad Institute Genomics Platform"/>
            <person name="Russ C."/>
            <person name="Cuomo C."/>
            <person name="Burger G."/>
            <person name="Gray M.W."/>
            <person name="Holland P.W.H."/>
            <person name="King N."/>
            <person name="Lang F.B.F."/>
            <person name="Roger A.J."/>
            <person name="Ruiz-Trillo I."/>
            <person name="Brown M."/>
            <person name="Walker B."/>
            <person name="Young S."/>
            <person name="Zeng Q."/>
            <person name="Gargeya S."/>
            <person name="Fitzgerald M."/>
            <person name="Haas B."/>
            <person name="Abouelleil A."/>
            <person name="Allen A.W."/>
            <person name="Alvarado L."/>
            <person name="Arachchi H.M."/>
            <person name="Berlin A.M."/>
            <person name="Chapman S.B."/>
            <person name="Gainer-Dewar J."/>
            <person name="Goldberg J."/>
            <person name="Griggs A."/>
            <person name="Gujja S."/>
            <person name="Hansen M."/>
            <person name="Howarth C."/>
            <person name="Imamovic A."/>
            <person name="Ireland A."/>
            <person name="Larimer J."/>
            <person name="McCowan C."/>
            <person name="Murphy C."/>
            <person name="Pearson M."/>
            <person name="Poon T.W."/>
            <person name="Priest M."/>
            <person name="Roberts A."/>
            <person name="Saif S."/>
            <person name="Shea T."/>
            <person name="Sisk P."/>
            <person name="Sykes S."/>
            <person name="Wortman J."/>
            <person name="Nusbaum C."/>
            <person name="Birren B."/>
        </authorList>
    </citation>
    <scope>NUCLEOTIDE SEQUENCE [LARGE SCALE GENOMIC DNA]</scope>
    <source>
        <strain evidence="2">ATCC 38817</strain>
    </source>
</reference>
<accession>A0A058Z5Z5</accession>
<organism evidence="2">
    <name type="scientific">Fonticula alba</name>
    <name type="common">Slime mold</name>
    <dbReference type="NCBI Taxonomy" id="691883"/>
    <lineage>
        <taxon>Eukaryota</taxon>
        <taxon>Rotosphaerida</taxon>
        <taxon>Fonticulaceae</taxon>
        <taxon>Fonticula</taxon>
    </lineage>
</organism>
<dbReference type="Proteomes" id="UP000030693">
    <property type="component" value="Unassembled WGS sequence"/>
</dbReference>
<gene>
    <name evidence="2" type="ORF">H696_04121</name>
</gene>
<keyword evidence="3" id="KW-1185">Reference proteome</keyword>
<evidence type="ECO:0000313" key="3">
    <source>
        <dbReference type="Proteomes" id="UP000030693"/>
    </source>
</evidence>
<proteinExistence type="predicted"/>
<evidence type="ECO:0000313" key="2">
    <source>
        <dbReference type="EMBL" id="KCV69714.1"/>
    </source>
</evidence>
<name>A0A058Z5Z5_FONAL</name>
<dbReference type="AlphaFoldDB" id="A0A058Z5Z5"/>
<dbReference type="GeneID" id="20528846"/>
<feature type="region of interest" description="Disordered" evidence="1">
    <location>
        <begin position="1"/>
        <end position="31"/>
    </location>
</feature>
<dbReference type="EMBL" id="KB932206">
    <property type="protein sequence ID" value="KCV69714.1"/>
    <property type="molecule type" value="Genomic_DNA"/>
</dbReference>
<protein>
    <submittedName>
        <fullName evidence="2">Uncharacterized protein</fullName>
    </submittedName>
</protein>
<sequence>MSPPPPPLGGLPSPESPIQSPGALGSPRGVTTIEERRYFKQQEITRPASLPQDAVVPEATRLAATNHYLAPSGSS</sequence>
<evidence type="ECO:0000256" key="1">
    <source>
        <dbReference type="SAM" id="MobiDB-lite"/>
    </source>
</evidence>
<dbReference type="RefSeq" id="XP_009496279.1">
    <property type="nucleotide sequence ID" value="XM_009498004.1"/>
</dbReference>